<proteinExistence type="predicted"/>
<feature type="compositionally biased region" description="Pro residues" evidence="1">
    <location>
        <begin position="84"/>
        <end position="95"/>
    </location>
</feature>
<organism evidence="2 3">
    <name type="scientific">Mycena belliarum</name>
    <dbReference type="NCBI Taxonomy" id="1033014"/>
    <lineage>
        <taxon>Eukaryota</taxon>
        <taxon>Fungi</taxon>
        <taxon>Dikarya</taxon>
        <taxon>Basidiomycota</taxon>
        <taxon>Agaricomycotina</taxon>
        <taxon>Agaricomycetes</taxon>
        <taxon>Agaricomycetidae</taxon>
        <taxon>Agaricales</taxon>
        <taxon>Marasmiineae</taxon>
        <taxon>Mycenaceae</taxon>
        <taxon>Mycena</taxon>
    </lineage>
</organism>
<feature type="compositionally biased region" description="Polar residues" evidence="1">
    <location>
        <begin position="149"/>
        <end position="177"/>
    </location>
</feature>
<keyword evidence="3" id="KW-1185">Reference proteome</keyword>
<evidence type="ECO:0000256" key="1">
    <source>
        <dbReference type="SAM" id="MobiDB-lite"/>
    </source>
</evidence>
<dbReference type="AlphaFoldDB" id="A0AAD6U9A7"/>
<feature type="compositionally biased region" description="Polar residues" evidence="1">
    <location>
        <begin position="186"/>
        <end position="205"/>
    </location>
</feature>
<feature type="region of interest" description="Disordered" evidence="1">
    <location>
        <begin position="59"/>
        <end position="95"/>
    </location>
</feature>
<evidence type="ECO:0000313" key="2">
    <source>
        <dbReference type="EMBL" id="KAJ7092272.1"/>
    </source>
</evidence>
<name>A0AAD6U9A7_9AGAR</name>
<comment type="caution">
    <text evidence="2">The sequence shown here is derived from an EMBL/GenBank/DDBJ whole genome shotgun (WGS) entry which is preliminary data.</text>
</comment>
<reference evidence="2" key="1">
    <citation type="submission" date="2023-03" db="EMBL/GenBank/DDBJ databases">
        <title>Massive genome expansion in bonnet fungi (Mycena s.s.) driven by repeated elements and novel gene families across ecological guilds.</title>
        <authorList>
            <consortium name="Lawrence Berkeley National Laboratory"/>
            <person name="Harder C.B."/>
            <person name="Miyauchi S."/>
            <person name="Viragh M."/>
            <person name="Kuo A."/>
            <person name="Thoen E."/>
            <person name="Andreopoulos B."/>
            <person name="Lu D."/>
            <person name="Skrede I."/>
            <person name="Drula E."/>
            <person name="Henrissat B."/>
            <person name="Morin E."/>
            <person name="Kohler A."/>
            <person name="Barry K."/>
            <person name="LaButti K."/>
            <person name="Morin E."/>
            <person name="Salamov A."/>
            <person name="Lipzen A."/>
            <person name="Mereny Z."/>
            <person name="Hegedus B."/>
            <person name="Baldrian P."/>
            <person name="Stursova M."/>
            <person name="Weitz H."/>
            <person name="Taylor A."/>
            <person name="Grigoriev I.V."/>
            <person name="Nagy L.G."/>
            <person name="Martin F."/>
            <person name="Kauserud H."/>
        </authorList>
    </citation>
    <scope>NUCLEOTIDE SEQUENCE</scope>
    <source>
        <strain evidence="2">CBHHK173m</strain>
    </source>
</reference>
<evidence type="ECO:0000313" key="3">
    <source>
        <dbReference type="Proteomes" id="UP001222325"/>
    </source>
</evidence>
<feature type="region of interest" description="Disordered" evidence="1">
    <location>
        <begin position="142"/>
        <end position="205"/>
    </location>
</feature>
<gene>
    <name evidence="2" type="ORF">B0H15DRAFT_168765</name>
</gene>
<dbReference type="EMBL" id="JARJCN010000018">
    <property type="protein sequence ID" value="KAJ7092272.1"/>
    <property type="molecule type" value="Genomic_DNA"/>
</dbReference>
<dbReference type="Proteomes" id="UP001222325">
    <property type="component" value="Unassembled WGS sequence"/>
</dbReference>
<sequence length="205" mass="21817">MPVLQLRHRLTTIHGIAMPGSAVHWIWRTWLRAGQVGHVSPGRPWTSDQRQRQRALFPNAEGSLPCQPSELGARKASCVTDSRSPPPALPPPHVSPAPVPAPFPALCLASTAVLFSVGPQSSQIPLHALVLRSFIAGADERRARRPASLVSTDGSSARSTPRVTLSPEPISTQQLSPGRTRARSGNHPTCNCCGGSSSSRARNTA</sequence>
<protein>
    <submittedName>
        <fullName evidence="2">Uncharacterized protein</fullName>
    </submittedName>
</protein>
<accession>A0AAD6U9A7</accession>